<keyword evidence="2" id="KW-1185">Reference proteome</keyword>
<organism evidence="1 2">
    <name type="scientific">Streptomyces antnestii</name>
    <dbReference type="NCBI Taxonomy" id="2494256"/>
    <lineage>
        <taxon>Bacteria</taxon>
        <taxon>Bacillati</taxon>
        <taxon>Actinomycetota</taxon>
        <taxon>Actinomycetes</taxon>
        <taxon>Kitasatosporales</taxon>
        <taxon>Streptomycetaceae</taxon>
        <taxon>Streptomyces</taxon>
    </lineage>
</organism>
<reference evidence="1 2" key="1">
    <citation type="submission" date="2019-01" db="EMBL/GenBank/DDBJ databases">
        <title>Genome sequences of Streptomyces and Rhizobium isolates collected from root and soil.</title>
        <authorList>
            <person name="Chhettri S."/>
            <person name="Sevigny J.L."/>
            <person name="Sen A."/>
            <person name="Ennis N."/>
            <person name="Tisa L."/>
        </authorList>
    </citation>
    <scope>NUCLEOTIDE SEQUENCE [LARGE SCALE GENOMIC DNA]</scope>
    <source>
        <strain evidence="1 2">San01</strain>
    </source>
</reference>
<name>A0A437PJV2_9ACTN</name>
<proteinExistence type="predicted"/>
<comment type="caution">
    <text evidence="1">The sequence shown here is derived from an EMBL/GenBank/DDBJ whole genome shotgun (WGS) entry which is preliminary data.</text>
</comment>
<evidence type="ECO:0000313" key="2">
    <source>
        <dbReference type="Proteomes" id="UP000283128"/>
    </source>
</evidence>
<dbReference type="AlphaFoldDB" id="A0A437PJV2"/>
<protein>
    <submittedName>
        <fullName evidence="1">Uncharacterized protein</fullName>
    </submittedName>
</protein>
<accession>A0A437PJV2</accession>
<dbReference type="EMBL" id="RZYA01000011">
    <property type="protein sequence ID" value="RVU22354.1"/>
    <property type="molecule type" value="Genomic_DNA"/>
</dbReference>
<dbReference type="OrthoDB" id="5194875at2"/>
<dbReference type="Proteomes" id="UP000283128">
    <property type="component" value="Unassembled WGS sequence"/>
</dbReference>
<gene>
    <name evidence="1" type="ORF">EOT10_23275</name>
</gene>
<sequence>MTAAARRPLARRQPPYRRSAGFRLRDLADRFCRVRLRPVRPFFARTGDETSSMLEFYRTALLRRREYPALGDGTHAGWRPQPASSRPAALPAYVTRPTPAQFPLPGVLFTPPRG</sequence>
<evidence type="ECO:0000313" key="1">
    <source>
        <dbReference type="EMBL" id="RVU22354.1"/>
    </source>
</evidence>